<name>A0A5M3Z8U7_ASPTE</name>
<dbReference type="OrthoDB" id="2219495at2759"/>
<feature type="domain" description="FAD dependent oxidoreductase" evidence="6">
    <location>
        <begin position="6"/>
        <end position="381"/>
    </location>
</feature>
<dbReference type="Gene3D" id="3.50.50.60">
    <property type="entry name" value="FAD/NAD(P)-binding domain"/>
    <property type="match status" value="1"/>
</dbReference>
<keyword evidence="3" id="KW-0285">Flavoprotein</keyword>
<dbReference type="EMBL" id="BLJY01000009">
    <property type="protein sequence ID" value="GFF18764.1"/>
    <property type="molecule type" value="Genomic_DNA"/>
</dbReference>
<evidence type="ECO:0000256" key="5">
    <source>
        <dbReference type="ARBA" id="ARBA00023002"/>
    </source>
</evidence>
<protein>
    <submittedName>
        <fullName evidence="7">FAD dependent oxidoreductase</fullName>
    </submittedName>
</protein>
<dbReference type="InterPro" id="IPR036188">
    <property type="entry name" value="FAD/NAD-bd_sf"/>
</dbReference>
<accession>A0A5M3Z8U7</accession>
<sequence>MDKNDRIIIIGAGAFGLSTALKLAQNGYRSVTVLDRSMPPVPDGSSNDISRVIRFDYGDTVYAQIAREAFDLWKTPEYKEAFHQTPCIWVCQEGTPEQPVQPRAAEYSAKTKKVLTEMGQEWHAVSSVEDAKKRFPELTGRLATPGFDGFVNNNAGWADAGLAVQRLASRCVSAGVNFITGPSGQVTNFEYDSDGEVTAVKAASGHRVAGDKFIAATGAWTAGLVPAWNSMIAAAQIVGYLRLTPEEMVKLKNLPIYFNFSTGFFCFPVHQGTGYLKVAVHGFGYTSQSQQKAVSAPPSSAVSTRANFIPADGLQRLMAGLKDLFPDLAQRGFERAGLCWYNDTPTGDFIFDYHPEHKNLFIATGGSGHAFKFLPVMGKYIVGSLERKLPTELLEKWKFPTQFRQRFQPDVFTGDGSRGGPERRELTPQEQETFDAALTAASAARQSKI</sequence>
<dbReference type="Proteomes" id="UP000452235">
    <property type="component" value="Unassembled WGS sequence"/>
</dbReference>
<dbReference type="SUPFAM" id="SSF54373">
    <property type="entry name" value="FAD-linked reductases, C-terminal domain"/>
    <property type="match status" value="1"/>
</dbReference>
<dbReference type="GO" id="GO:0050660">
    <property type="term" value="F:flavin adenine dinucleotide binding"/>
    <property type="evidence" value="ECO:0007669"/>
    <property type="project" value="InterPro"/>
</dbReference>
<dbReference type="InterPro" id="IPR006076">
    <property type="entry name" value="FAD-dep_OxRdtase"/>
</dbReference>
<dbReference type="SUPFAM" id="SSF51905">
    <property type="entry name" value="FAD/NAD(P)-binding domain"/>
    <property type="match status" value="1"/>
</dbReference>
<keyword evidence="4" id="KW-0274">FAD</keyword>
<comment type="cofactor">
    <cofactor evidence="1">
        <name>FAD</name>
        <dbReference type="ChEBI" id="CHEBI:57692"/>
    </cofactor>
</comment>
<dbReference type="GO" id="GO:0008115">
    <property type="term" value="F:sarcosine oxidase activity"/>
    <property type="evidence" value="ECO:0007669"/>
    <property type="project" value="TreeGrafter"/>
</dbReference>
<dbReference type="Pfam" id="PF01266">
    <property type="entry name" value="DAO"/>
    <property type="match status" value="1"/>
</dbReference>
<evidence type="ECO:0000256" key="3">
    <source>
        <dbReference type="ARBA" id="ARBA00022630"/>
    </source>
</evidence>
<dbReference type="PANTHER" id="PTHR10961:SF45">
    <property type="entry name" value="FAD DEPENDENT OXIDOREDUCTASE DOMAIN-CONTAINING PROTEIN-RELATED"/>
    <property type="match status" value="1"/>
</dbReference>
<dbReference type="AlphaFoldDB" id="A0A5M3Z8U7"/>
<organism evidence="7 8">
    <name type="scientific">Aspergillus terreus</name>
    <dbReference type="NCBI Taxonomy" id="33178"/>
    <lineage>
        <taxon>Eukaryota</taxon>
        <taxon>Fungi</taxon>
        <taxon>Dikarya</taxon>
        <taxon>Ascomycota</taxon>
        <taxon>Pezizomycotina</taxon>
        <taxon>Eurotiomycetes</taxon>
        <taxon>Eurotiomycetidae</taxon>
        <taxon>Eurotiales</taxon>
        <taxon>Aspergillaceae</taxon>
        <taxon>Aspergillus</taxon>
        <taxon>Aspergillus subgen. Circumdati</taxon>
    </lineage>
</organism>
<comment type="caution">
    <text evidence="7">The sequence shown here is derived from an EMBL/GenBank/DDBJ whole genome shotgun (WGS) entry which is preliminary data.</text>
</comment>
<dbReference type="InterPro" id="IPR045170">
    <property type="entry name" value="MTOX"/>
</dbReference>
<evidence type="ECO:0000313" key="8">
    <source>
        <dbReference type="Proteomes" id="UP000452235"/>
    </source>
</evidence>
<comment type="similarity">
    <text evidence="2">Belongs to the MSOX/MTOX family.</text>
</comment>
<dbReference type="VEuPathDB" id="FungiDB:ATEG_07526"/>
<evidence type="ECO:0000256" key="2">
    <source>
        <dbReference type="ARBA" id="ARBA00010989"/>
    </source>
</evidence>
<evidence type="ECO:0000256" key="1">
    <source>
        <dbReference type="ARBA" id="ARBA00001974"/>
    </source>
</evidence>
<proteinExistence type="inferred from homology"/>
<keyword evidence="8" id="KW-1185">Reference proteome</keyword>
<dbReference type="GO" id="GO:0050031">
    <property type="term" value="F:L-pipecolate oxidase activity"/>
    <property type="evidence" value="ECO:0007669"/>
    <property type="project" value="TreeGrafter"/>
</dbReference>
<gene>
    <name evidence="7" type="ORF">ATEIFO6365_0009012700</name>
</gene>
<reference evidence="7 8" key="1">
    <citation type="submission" date="2020-01" db="EMBL/GenBank/DDBJ databases">
        <title>Aspergillus terreus IFO 6365 whole genome shotgun sequence.</title>
        <authorList>
            <person name="Kanamasa S."/>
            <person name="Takahashi H."/>
        </authorList>
    </citation>
    <scope>NUCLEOTIDE SEQUENCE [LARGE SCALE GENOMIC DNA]</scope>
    <source>
        <strain evidence="7 8">IFO 6365</strain>
    </source>
</reference>
<evidence type="ECO:0000256" key="4">
    <source>
        <dbReference type="ARBA" id="ARBA00022827"/>
    </source>
</evidence>
<dbReference type="Gene3D" id="3.30.9.10">
    <property type="entry name" value="D-Amino Acid Oxidase, subunit A, domain 2"/>
    <property type="match status" value="1"/>
</dbReference>
<evidence type="ECO:0000313" key="7">
    <source>
        <dbReference type="EMBL" id="GFF18764.1"/>
    </source>
</evidence>
<dbReference type="PANTHER" id="PTHR10961">
    <property type="entry name" value="PEROXISOMAL SARCOSINE OXIDASE"/>
    <property type="match status" value="1"/>
</dbReference>
<keyword evidence="5" id="KW-0560">Oxidoreductase</keyword>
<evidence type="ECO:0000259" key="6">
    <source>
        <dbReference type="Pfam" id="PF01266"/>
    </source>
</evidence>
<dbReference type="GO" id="GO:0004657">
    <property type="term" value="F:proline dehydrogenase activity"/>
    <property type="evidence" value="ECO:0007669"/>
    <property type="project" value="TreeGrafter"/>
</dbReference>